<dbReference type="PANTHER" id="PTHR33273">
    <property type="entry name" value="DOMAIN-CONTAINING PROTEIN, PUTATIVE-RELATED"/>
    <property type="match status" value="1"/>
</dbReference>
<sequence>MYSKEDKPPKAIRVTNKFQTLSDNEDNMETLDLPNTNSQATTADTQEFKPKLPPILISWTANYSNIVKTMKATMVGTFKIFYLKDGLKIHTNTLEDFKALQTMLKKTGQEYHTYTLPRDKPLKVVIKDLPPNMLTEEIREELQLLGYSPTDVRKFTSNTQHENSPHDQATTVTTNTKSGHINFVAAYNPPSKRLLKQDLNNVTSAGNFFIGGDLNSKNTVWNSRMININRRILEEHSDEIDYNILAPDTPTYYPGDYLHIPDIIDIILTNLKITPDTITVLQELDSDHNPLLCEWEVNLEHKTNWRKPKISTTDWNKYKLDQQEALLRNIDIHTEQDIDAAIYLFTTTLQESYKLNTTTSQKQHEFKIDHPELRYLLALKREAPTNLLKTWTLTKVLKGISKRSNTPGIHGQLGMAYTSGDKAKAIALTLEDQLKPNPIQDENFNREVTRSVNNFIQRPMTETPAPVTKHELQATIKQLKQKKVTGLDGWCHKLCVAECCNGGISHVDGVLHRAFPVRVLVNGSVEDLRQMVRVSVTNVSSDYLVPPLTFETHLNVHGRESPQRFARHYPEQKVITVPTGTVRHRRQRCITTSLHVTIPVARGRRETLDVRVEVCEQFLLKVLLDDDSIYAGSEGAEVGGCGDIRLEEVIQWDIPETVDNILVVTVEVLRYGTVDLTGKTYCVADWILDECPTAQGGS</sequence>
<proteinExistence type="predicted"/>
<evidence type="ECO:0000259" key="1">
    <source>
        <dbReference type="Pfam" id="PF14529"/>
    </source>
</evidence>
<accession>A0A7R9ARK4</accession>
<organism evidence="2">
    <name type="scientific">Timema shepardi</name>
    <name type="common">Walking stick</name>
    <dbReference type="NCBI Taxonomy" id="629360"/>
    <lineage>
        <taxon>Eukaryota</taxon>
        <taxon>Metazoa</taxon>
        <taxon>Ecdysozoa</taxon>
        <taxon>Arthropoda</taxon>
        <taxon>Hexapoda</taxon>
        <taxon>Insecta</taxon>
        <taxon>Pterygota</taxon>
        <taxon>Neoptera</taxon>
        <taxon>Polyneoptera</taxon>
        <taxon>Phasmatodea</taxon>
        <taxon>Timematodea</taxon>
        <taxon>Timematoidea</taxon>
        <taxon>Timematidae</taxon>
        <taxon>Timema</taxon>
    </lineage>
</organism>
<dbReference type="GO" id="GO:0003824">
    <property type="term" value="F:catalytic activity"/>
    <property type="evidence" value="ECO:0007669"/>
    <property type="project" value="InterPro"/>
</dbReference>
<name>A0A7R9ARK4_TIMSH</name>
<dbReference type="Gene3D" id="3.60.10.10">
    <property type="entry name" value="Endonuclease/exonuclease/phosphatase"/>
    <property type="match status" value="1"/>
</dbReference>
<reference evidence="2" key="1">
    <citation type="submission" date="2020-11" db="EMBL/GenBank/DDBJ databases">
        <authorList>
            <person name="Tran Van P."/>
        </authorList>
    </citation>
    <scope>NUCLEOTIDE SEQUENCE</scope>
</reference>
<gene>
    <name evidence="2" type="ORF">TSIB3V08_LOCUS3211</name>
</gene>
<protein>
    <recommendedName>
        <fullName evidence="1">Endonuclease/exonuclease/phosphatase domain-containing protein</fullName>
    </recommendedName>
</protein>
<dbReference type="PANTHER" id="PTHR33273:SF2">
    <property type="entry name" value="ENDONUCLEASE_EXONUCLEASE_PHOSPHATASE DOMAIN-CONTAINING PROTEIN"/>
    <property type="match status" value="1"/>
</dbReference>
<feature type="domain" description="Endonuclease/exonuclease/phosphatase" evidence="1">
    <location>
        <begin position="181"/>
        <end position="291"/>
    </location>
</feature>
<dbReference type="SUPFAM" id="SSF56219">
    <property type="entry name" value="DNase I-like"/>
    <property type="match status" value="1"/>
</dbReference>
<dbReference type="AlphaFoldDB" id="A0A7R9ARK4"/>
<dbReference type="Pfam" id="PF14529">
    <property type="entry name" value="Exo_endo_phos_2"/>
    <property type="match status" value="1"/>
</dbReference>
<dbReference type="InterPro" id="IPR036691">
    <property type="entry name" value="Endo/exonu/phosph_ase_sf"/>
</dbReference>
<dbReference type="InterPro" id="IPR005135">
    <property type="entry name" value="Endo/exonuclease/phosphatase"/>
</dbReference>
<evidence type="ECO:0000313" key="2">
    <source>
        <dbReference type="EMBL" id="CAD7258995.1"/>
    </source>
</evidence>
<dbReference type="EMBL" id="OC001045">
    <property type="protein sequence ID" value="CAD7258995.1"/>
    <property type="molecule type" value="Genomic_DNA"/>
</dbReference>